<dbReference type="FunFam" id="3.40.50.2000:FF:000038">
    <property type="entry name" value="UDP-GlucuronosylTransferase"/>
    <property type="match status" value="1"/>
</dbReference>
<evidence type="ECO:0000256" key="7">
    <source>
        <dbReference type="ARBA" id="ARBA00022729"/>
    </source>
</evidence>
<evidence type="ECO:0000313" key="12">
    <source>
        <dbReference type="EMBL" id="GMT23866.1"/>
    </source>
</evidence>
<comment type="similarity">
    <text evidence="2">Belongs to the UDP-glycosyltransferase family.</text>
</comment>
<evidence type="ECO:0000313" key="13">
    <source>
        <dbReference type="Proteomes" id="UP001432322"/>
    </source>
</evidence>
<dbReference type="InterPro" id="IPR050271">
    <property type="entry name" value="UDP-glycosyltransferase"/>
</dbReference>
<evidence type="ECO:0000256" key="5">
    <source>
        <dbReference type="ARBA" id="ARBA00022679"/>
    </source>
</evidence>
<feature type="transmembrane region" description="Helical" evidence="11">
    <location>
        <begin position="477"/>
        <end position="500"/>
    </location>
</feature>
<evidence type="ECO:0000256" key="11">
    <source>
        <dbReference type="SAM" id="Phobius"/>
    </source>
</evidence>
<dbReference type="Gene3D" id="3.40.50.2000">
    <property type="entry name" value="Glycogen Phosphorylase B"/>
    <property type="match status" value="1"/>
</dbReference>
<keyword evidence="7" id="KW-0732">Signal</keyword>
<dbReference type="CDD" id="cd03784">
    <property type="entry name" value="GT1_Gtf-like"/>
    <property type="match status" value="1"/>
</dbReference>
<name>A0AAV5VVR8_9BILA</name>
<dbReference type="SUPFAM" id="SSF53756">
    <property type="entry name" value="UDP-Glycosyltransferase/glycogen phosphorylase"/>
    <property type="match status" value="1"/>
</dbReference>
<evidence type="ECO:0000256" key="9">
    <source>
        <dbReference type="ARBA" id="ARBA00023136"/>
    </source>
</evidence>
<evidence type="ECO:0000256" key="3">
    <source>
        <dbReference type="ARBA" id="ARBA00012544"/>
    </source>
</evidence>
<gene>
    <name evidence="12" type="ORF">PFISCL1PPCAC_15163</name>
</gene>
<keyword evidence="13" id="KW-1185">Reference proteome</keyword>
<accession>A0AAV5VVR8</accession>
<dbReference type="PANTHER" id="PTHR48043">
    <property type="entry name" value="EG:EG0003.4 PROTEIN-RELATED"/>
    <property type="match status" value="1"/>
</dbReference>
<reference evidence="12" key="1">
    <citation type="submission" date="2023-10" db="EMBL/GenBank/DDBJ databases">
        <title>Genome assembly of Pristionchus species.</title>
        <authorList>
            <person name="Yoshida K."/>
            <person name="Sommer R.J."/>
        </authorList>
    </citation>
    <scope>NUCLEOTIDE SEQUENCE</scope>
    <source>
        <strain evidence="12">RS5133</strain>
    </source>
</reference>
<comment type="catalytic activity">
    <reaction evidence="10">
        <text>glucuronate acceptor + UDP-alpha-D-glucuronate = acceptor beta-D-glucuronoside + UDP + H(+)</text>
        <dbReference type="Rhea" id="RHEA:21032"/>
        <dbReference type="ChEBI" id="CHEBI:15378"/>
        <dbReference type="ChEBI" id="CHEBI:58052"/>
        <dbReference type="ChEBI" id="CHEBI:58223"/>
        <dbReference type="ChEBI" id="CHEBI:132367"/>
        <dbReference type="ChEBI" id="CHEBI:132368"/>
        <dbReference type="EC" id="2.4.1.17"/>
    </reaction>
</comment>
<evidence type="ECO:0000256" key="2">
    <source>
        <dbReference type="ARBA" id="ARBA00009995"/>
    </source>
</evidence>
<evidence type="ECO:0000256" key="10">
    <source>
        <dbReference type="ARBA" id="ARBA00047475"/>
    </source>
</evidence>
<dbReference type="GO" id="GO:0016020">
    <property type="term" value="C:membrane"/>
    <property type="evidence" value="ECO:0007669"/>
    <property type="project" value="UniProtKB-SubCell"/>
</dbReference>
<dbReference type="Pfam" id="PF00201">
    <property type="entry name" value="UDPGT"/>
    <property type="match status" value="1"/>
</dbReference>
<evidence type="ECO:0000256" key="8">
    <source>
        <dbReference type="ARBA" id="ARBA00022989"/>
    </source>
</evidence>
<evidence type="ECO:0000256" key="1">
    <source>
        <dbReference type="ARBA" id="ARBA00004167"/>
    </source>
</evidence>
<keyword evidence="9 11" id="KW-0472">Membrane</keyword>
<dbReference type="AlphaFoldDB" id="A0AAV5VVR8"/>
<keyword evidence="4" id="KW-0328">Glycosyltransferase</keyword>
<dbReference type="PANTHER" id="PTHR48043:SF23">
    <property type="entry name" value="UDP-GLUCURONOSYLTRANSFERASE"/>
    <property type="match status" value="1"/>
</dbReference>
<comment type="subcellular location">
    <subcellularLocation>
        <location evidence="1">Membrane</location>
        <topology evidence="1">Single-pass membrane protein</topology>
    </subcellularLocation>
</comment>
<dbReference type="InterPro" id="IPR002213">
    <property type="entry name" value="UDP_glucos_trans"/>
</dbReference>
<dbReference type="Proteomes" id="UP001432322">
    <property type="component" value="Unassembled WGS sequence"/>
</dbReference>
<keyword evidence="5" id="KW-0808">Transferase</keyword>
<organism evidence="12 13">
    <name type="scientific">Pristionchus fissidentatus</name>
    <dbReference type="NCBI Taxonomy" id="1538716"/>
    <lineage>
        <taxon>Eukaryota</taxon>
        <taxon>Metazoa</taxon>
        <taxon>Ecdysozoa</taxon>
        <taxon>Nematoda</taxon>
        <taxon>Chromadorea</taxon>
        <taxon>Rhabditida</taxon>
        <taxon>Rhabditina</taxon>
        <taxon>Diplogasteromorpha</taxon>
        <taxon>Diplogasteroidea</taxon>
        <taxon>Neodiplogasteridae</taxon>
        <taxon>Pristionchus</taxon>
    </lineage>
</organism>
<feature type="transmembrane region" description="Helical" evidence="11">
    <location>
        <begin position="76"/>
        <end position="95"/>
    </location>
</feature>
<evidence type="ECO:0000256" key="4">
    <source>
        <dbReference type="ARBA" id="ARBA00022676"/>
    </source>
</evidence>
<comment type="caution">
    <text evidence="12">The sequence shown here is derived from an EMBL/GenBank/DDBJ whole genome shotgun (WGS) entry which is preliminary data.</text>
</comment>
<dbReference type="EC" id="2.4.1.17" evidence="3"/>
<sequence length="512" mass="57856">FSDAYKILVYSPKFGHSHSNFMGQIADILVDAGHNVTTLIPIMDPHVADGTVKSHKIYVGSDPIVETEQRDMRTCIYFFISLLFFSLLLQLYDLFSTLIGRNCVKVLSEPGLIERLKEEKYDVFIVENFEVCGMGISTAIAPKSVISAASTCLYAFQFEEFGVPQSLSYRPTLFHSSLNVHSFYSRLINLIGELFIRVQFFGSRVACNRALKERFGPDYPTVAEQSSNIAYLFTNSEPLLESAAPTLSRVIDISQIGAKEPKPLDEYWNAILSRRPKTILLSLGSMVRSFLLPDKTKEGILKAFSRFPETTFIWKYERPEDEFCVKNASKVENIVMSKWLPQVDLLNDSRMIAFITHGGMGSAQETAASGVPGIFIPIFGDQARNSGMMAYNGFGIVFDKFELHDEDKLEEAIREVTENPKYRENVQRVASMLAAKPFKPREQLIKYVEFAAEFGPSPSLRPQSHDMNSIEYNNLDIIFISLVVLSISTFFSIKIIVVIFRKLFGVRKMKGE</sequence>
<keyword evidence="8 11" id="KW-1133">Transmembrane helix</keyword>
<dbReference type="EMBL" id="BTSY01000004">
    <property type="protein sequence ID" value="GMT23866.1"/>
    <property type="molecule type" value="Genomic_DNA"/>
</dbReference>
<evidence type="ECO:0000256" key="6">
    <source>
        <dbReference type="ARBA" id="ARBA00022692"/>
    </source>
</evidence>
<dbReference type="GO" id="GO:0015020">
    <property type="term" value="F:glucuronosyltransferase activity"/>
    <property type="evidence" value="ECO:0007669"/>
    <property type="project" value="UniProtKB-EC"/>
</dbReference>
<keyword evidence="6 11" id="KW-0812">Transmembrane</keyword>
<protein>
    <recommendedName>
        <fullName evidence="3">glucuronosyltransferase</fullName>
        <ecNumber evidence="3">2.4.1.17</ecNumber>
    </recommendedName>
</protein>
<proteinExistence type="inferred from homology"/>
<feature type="non-terminal residue" evidence="12">
    <location>
        <position position="1"/>
    </location>
</feature>